<name>A0A2P2JFE0_RHIMU</name>
<proteinExistence type="predicted"/>
<reference evidence="1" key="1">
    <citation type="submission" date="2018-02" db="EMBL/GenBank/DDBJ databases">
        <title>Rhizophora mucronata_Transcriptome.</title>
        <authorList>
            <person name="Meera S.P."/>
            <person name="Sreeshan A."/>
            <person name="Augustine A."/>
        </authorList>
    </citation>
    <scope>NUCLEOTIDE SEQUENCE</scope>
    <source>
        <tissue evidence="1">Leaf</tissue>
    </source>
</reference>
<accession>A0A2P2JFE0</accession>
<sequence length="23" mass="2742">MENQMACKYNLLMIGMRKYMLCG</sequence>
<evidence type="ECO:0000313" key="1">
    <source>
        <dbReference type="EMBL" id="MBW92169.1"/>
    </source>
</evidence>
<protein>
    <submittedName>
        <fullName evidence="1">Uncharacterized protein</fullName>
    </submittedName>
</protein>
<dbReference type="EMBL" id="GGEC01011686">
    <property type="protein sequence ID" value="MBW92169.1"/>
    <property type="molecule type" value="Transcribed_RNA"/>
</dbReference>
<organism evidence="1">
    <name type="scientific">Rhizophora mucronata</name>
    <name type="common">Asiatic mangrove</name>
    <dbReference type="NCBI Taxonomy" id="61149"/>
    <lineage>
        <taxon>Eukaryota</taxon>
        <taxon>Viridiplantae</taxon>
        <taxon>Streptophyta</taxon>
        <taxon>Embryophyta</taxon>
        <taxon>Tracheophyta</taxon>
        <taxon>Spermatophyta</taxon>
        <taxon>Magnoliopsida</taxon>
        <taxon>eudicotyledons</taxon>
        <taxon>Gunneridae</taxon>
        <taxon>Pentapetalae</taxon>
        <taxon>rosids</taxon>
        <taxon>fabids</taxon>
        <taxon>Malpighiales</taxon>
        <taxon>Rhizophoraceae</taxon>
        <taxon>Rhizophora</taxon>
    </lineage>
</organism>
<dbReference type="AlphaFoldDB" id="A0A2P2JFE0"/>